<sequence>VKILLADKFPTSGLEALSETGHECDLKPDLNGDTLPGAIGTAEVLVVRSTPVTRATVDAAASLRLIIRAGAGTNTIDKQAAAEREIRVCNVPGRNAAAVAELVIGLLIAIDRNIPDNVIDLRAGRWNKKRYSVARGLYGRRLGVIGLGAIGLAVLERARGFGLELWVIEKSGRATEVQQRLREIGVRMVPEIDALIDQSDILSFHLPAVPETRGMVNASFLEKLHPGTILINTSRGDLVDEQALIRVLD</sequence>
<gene>
    <name evidence="5" type="ORF">METZ01_LOCUS178491</name>
</gene>
<dbReference type="InterPro" id="IPR006140">
    <property type="entry name" value="D-isomer_DH_NAD-bd"/>
</dbReference>
<dbReference type="PANTHER" id="PTHR42789">
    <property type="entry name" value="D-ISOMER SPECIFIC 2-HYDROXYACID DEHYDROGENASE FAMILY PROTEIN (AFU_ORTHOLOGUE AFUA_6G10090)"/>
    <property type="match status" value="1"/>
</dbReference>
<dbReference type="PROSITE" id="PS00671">
    <property type="entry name" value="D_2_HYDROXYACID_DH_3"/>
    <property type="match status" value="1"/>
</dbReference>
<reference evidence="5" key="1">
    <citation type="submission" date="2018-05" db="EMBL/GenBank/DDBJ databases">
        <authorList>
            <person name="Lanie J.A."/>
            <person name="Ng W.-L."/>
            <person name="Kazmierczak K.M."/>
            <person name="Andrzejewski T.M."/>
            <person name="Davidsen T.M."/>
            <person name="Wayne K.J."/>
            <person name="Tettelin H."/>
            <person name="Glass J.I."/>
            <person name="Rusch D."/>
            <person name="Podicherti R."/>
            <person name="Tsui H.-C.T."/>
            <person name="Winkler M.E."/>
        </authorList>
    </citation>
    <scope>NUCLEOTIDE SEQUENCE</scope>
</reference>
<dbReference type="PANTHER" id="PTHR42789:SF1">
    <property type="entry name" value="D-ISOMER SPECIFIC 2-HYDROXYACID DEHYDROGENASE FAMILY PROTEIN (AFU_ORTHOLOGUE AFUA_6G10090)"/>
    <property type="match status" value="1"/>
</dbReference>
<evidence type="ECO:0000256" key="1">
    <source>
        <dbReference type="ARBA" id="ARBA00005854"/>
    </source>
</evidence>
<dbReference type="Pfam" id="PF02826">
    <property type="entry name" value="2-Hacid_dh_C"/>
    <property type="match status" value="1"/>
</dbReference>
<comment type="similarity">
    <text evidence="1">Belongs to the D-isomer specific 2-hydroxyacid dehydrogenase family.</text>
</comment>
<dbReference type="SUPFAM" id="SSF52283">
    <property type="entry name" value="Formate/glycerate dehydrogenase catalytic domain-like"/>
    <property type="match status" value="1"/>
</dbReference>
<dbReference type="AlphaFoldDB" id="A0A382CJY7"/>
<dbReference type="PROSITE" id="PS00670">
    <property type="entry name" value="D_2_HYDROXYACID_DH_2"/>
    <property type="match status" value="1"/>
</dbReference>
<evidence type="ECO:0000313" key="5">
    <source>
        <dbReference type="EMBL" id="SVB25637.1"/>
    </source>
</evidence>
<dbReference type="SUPFAM" id="SSF51735">
    <property type="entry name" value="NAD(P)-binding Rossmann-fold domains"/>
    <property type="match status" value="1"/>
</dbReference>
<feature type="non-terminal residue" evidence="5">
    <location>
        <position position="1"/>
    </location>
</feature>
<dbReference type="GO" id="GO:0016616">
    <property type="term" value="F:oxidoreductase activity, acting on the CH-OH group of donors, NAD or NADP as acceptor"/>
    <property type="evidence" value="ECO:0007669"/>
    <property type="project" value="InterPro"/>
</dbReference>
<organism evidence="5">
    <name type="scientific">marine metagenome</name>
    <dbReference type="NCBI Taxonomy" id="408172"/>
    <lineage>
        <taxon>unclassified sequences</taxon>
        <taxon>metagenomes</taxon>
        <taxon>ecological metagenomes</taxon>
    </lineage>
</organism>
<evidence type="ECO:0000259" key="4">
    <source>
        <dbReference type="Pfam" id="PF02826"/>
    </source>
</evidence>
<dbReference type="InterPro" id="IPR029753">
    <property type="entry name" value="D-isomer_DH_CS"/>
</dbReference>
<dbReference type="GO" id="GO:0051287">
    <property type="term" value="F:NAD binding"/>
    <property type="evidence" value="ECO:0007669"/>
    <property type="project" value="InterPro"/>
</dbReference>
<keyword evidence="3" id="KW-0520">NAD</keyword>
<dbReference type="EMBL" id="UINC01034578">
    <property type="protein sequence ID" value="SVB25637.1"/>
    <property type="molecule type" value="Genomic_DNA"/>
</dbReference>
<accession>A0A382CJY7</accession>
<dbReference type="InterPro" id="IPR050857">
    <property type="entry name" value="D-2-hydroxyacid_DH"/>
</dbReference>
<name>A0A382CJY7_9ZZZZ</name>
<dbReference type="Gene3D" id="3.40.50.720">
    <property type="entry name" value="NAD(P)-binding Rossmann-like Domain"/>
    <property type="match status" value="2"/>
</dbReference>
<keyword evidence="2" id="KW-0560">Oxidoreductase</keyword>
<proteinExistence type="inferred from homology"/>
<feature type="domain" description="D-isomer specific 2-hydroxyacid dehydrogenase NAD-binding" evidence="4">
    <location>
        <begin position="104"/>
        <end position="249"/>
    </location>
</feature>
<feature type="non-terminal residue" evidence="5">
    <location>
        <position position="249"/>
    </location>
</feature>
<evidence type="ECO:0000256" key="3">
    <source>
        <dbReference type="ARBA" id="ARBA00023027"/>
    </source>
</evidence>
<evidence type="ECO:0000256" key="2">
    <source>
        <dbReference type="ARBA" id="ARBA00023002"/>
    </source>
</evidence>
<protein>
    <recommendedName>
        <fullName evidence="4">D-isomer specific 2-hydroxyacid dehydrogenase NAD-binding domain-containing protein</fullName>
    </recommendedName>
</protein>
<dbReference type="InterPro" id="IPR036291">
    <property type="entry name" value="NAD(P)-bd_dom_sf"/>
</dbReference>